<dbReference type="Proteomes" id="UP000589716">
    <property type="component" value="Unassembled WGS sequence"/>
</dbReference>
<name>A0A853IYN9_9BURK</name>
<dbReference type="RefSeq" id="WP_180551283.1">
    <property type="nucleotide sequence ID" value="NZ_JACCKX010000001.1"/>
</dbReference>
<evidence type="ECO:0000313" key="1">
    <source>
        <dbReference type="EMBL" id="NZA03018.1"/>
    </source>
</evidence>
<gene>
    <name evidence="1" type="ORF">H0I39_17115</name>
</gene>
<accession>A0A853IYN9</accession>
<proteinExistence type="predicted"/>
<evidence type="ECO:0000313" key="2">
    <source>
        <dbReference type="Proteomes" id="UP000589716"/>
    </source>
</evidence>
<reference evidence="1 2" key="1">
    <citation type="submission" date="2020-07" db="EMBL/GenBank/DDBJ databases">
        <authorList>
            <person name="Maaloum M."/>
        </authorList>
    </citation>
    <scope>NUCLEOTIDE SEQUENCE [LARGE SCALE GENOMIC DNA]</scope>
    <source>
        <strain evidence="1 2">GCS-AN-3</strain>
    </source>
</reference>
<organism evidence="1 2">
    <name type="scientific">Ottowia beijingensis</name>
    <dbReference type="NCBI Taxonomy" id="1207057"/>
    <lineage>
        <taxon>Bacteria</taxon>
        <taxon>Pseudomonadati</taxon>
        <taxon>Pseudomonadota</taxon>
        <taxon>Betaproteobacteria</taxon>
        <taxon>Burkholderiales</taxon>
        <taxon>Comamonadaceae</taxon>
        <taxon>Ottowia</taxon>
    </lineage>
</organism>
<sequence>MQTTGSLHRPLLLALGVLLISGIAAVTMAHTAHFQPVTSAEVEGALSHLVQVAAPGAGDQSTGQGLP</sequence>
<dbReference type="AlphaFoldDB" id="A0A853IYN9"/>
<comment type="caution">
    <text evidence="1">The sequence shown here is derived from an EMBL/GenBank/DDBJ whole genome shotgun (WGS) entry which is preliminary data.</text>
</comment>
<keyword evidence="2" id="KW-1185">Reference proteome</keyword>
<protein>
    <submittedName>
        <fullName evidence="1">Uncharacterized protein</fullName>
    </submittedName>
</protein>
<dbReference type="EMBL" id="JACCKX010000001">
    <property type="protein sequence ID" value="NZA03018.1"/>
    <property type="molecule type" value="Genomic_DNA"/>
</dbReference>